<gene>
    <name evidence="3" type="ORF">lpari_02521</name>
</gene>
<evidence type="ECO:0000256" key="2">
    <source>
        <dbReference type="RuleBase" id="RU003860"/>
    </source>
</evidence>
<organism evidence="3 4">
    <name type="scientific">Legionella parisiensis</name>
    <dbReference type="NCBI Taxonomy" id="45071"/>
    <lineage>
        <taxon>Bacteria</taxon>
        <taxon>Pseudomonadati</taxon>
        <taxon>Pseudomonadota</taxon>
        <taxon>Gammaproteobacteria</taxon>
        <taxon>Legionellales</taxon>
        <taxon>Legionellaceae</taxon>
        <taxon>Legionella</taxon>
    </lineage>
</organism>
<sequence>MSRKNRIEKLVSQELVPFYLNVEDESANHHVPEGAQTHFKITVVSSRFIDLSRIARHRLLNQLLKEEFELGLHALSMHLFTPEEWGDRSKIVLQSPICKGGFNKEKKEL</sequence>
<dbReference type="Proteomes" id="UP000095229">
    <property type="component" value="Unassembled WGS sequence"/>
</dbReference>
<comment type="caution">
    <text evidence="3">The sequence shown here is derived from an EMBL/GenBank/DDBJ whole genome shotgun (WGS) entry which is preliminary data.</text>
</comment>
<dbReference type="PANTHER" id="PTHR46229:SF2">
    <property type="entry name" value="BOLA-LIKE PROTEIN 1"/>
    <property type="match status" value="1"/>
</dbReference>
<dbReference type="SUPFAM" id="SSF82657">
    <property type="entry name" value="BolA-like"/>
    <property type="match status" value="1"/>
</dbReference>
<evidence type="ECO:0000313" key="3">
    <source>
        <dbReference type="EMBL" id="OEH46505.1"/>
    </source>
</evidence>
<dbReference type="STRING" id="45071.Lpar_2295"/>
<dbReference type="OrthoDB" id="9801469at2"/>
<dbReference type="EMBL" id="LSOG01000067">
    <property type="protein sequence ID" value="OEH46505.1"/>
    <property type="molecule type" value="Genomic_DNA"/>
</dbReference>
<evidence type="ECO:0000313" key="4">
    <source>
        <dbReference type="Proteomes" id="UP000095229"/>
    </source>
</evidence>
<dbReference type="RefSeq" id="WP_058518073.1">
    <property type="nucleotide sequence ID" value="NZ_CAAAIE010000011.1"/>
</dbReference>
<dbReference type="PANTHER" id="PTHR46229">
    <property type="entry name" value="BOLA TRANSCRIPTION REGULATOR"/>
    <property type="match status" value="1"/>
</dbReference>
<dbReference type="InterPro" id="IPR036065">
    <property type="entry name" value="BolA-like_sf"/>
</dbReference>
<evidence type="ECO:0008006" key="5">
    <source>
        <dbReference type="Google" id="ProtNLM"/>
    </source>
</evidence>
<dbReference type="PIRSF" id="PIRSF003113">
    <property type="entry name" value="BolA"/>
    <property type="match status" value="1"/>
</dbReference>
<protein>
    <recommendedName>
        <fullName evidence="5">DNA-binding transcriptional regulator BolA</fullName>
    </recommendedName>
</protein>
<name>A0A1E5JPQ2_9GAMM</name>
<evidence type="ECO:0000256" key="1">
    <source>
        <dbReference type="ARBA" id="ARBA00005578"/>
    </source>
</evidence>
<reference evidence="3 4" key="1">
    <citation type="submission" date="2016-02" db="EMBL/GenBank/DDBJ databases">
        <title>Secondary metabolites in Legionella.</title>
        <authorList>
            <person name="Tobias N.J."/>
            <person name="Bode H.B."/>
        </authorList>
    </citation>
    <scope>NUCLEOTIDE SEQUENCE [LARGE SCALE GENOMIC DNA]</scope>
    <source>
        <strain evidence="3 4">DSM 19216</strain>
    </source>
</reference>
<dbReference type="InterPro" id="IPR050961">
    <property type="entry name" value="BolA/IbaG_stress_morph_reg"/>
</dbReference>
<dbReference type="AlphaFoldDB" id="A0A1E5JPQ2"/>
<dbReference type="Pfam" id="PF01722">
    <property type="entry name" value="BolA"/>
    <property type="match status" value="1"/>
</dbReference>
<accession>A0A1E5JPQ2</accession>
<proteinExistence type="inferred from homology"/>
<dbReference type="InterPro" id="IPR002634">
    <property type="entry name" value="BolA"/>
</dbReference>
<keyword evidence="4" id="KW-1185">Reference proteome</keyword>
<comment type="similarity">
    <text evidence="1 2">Belongs to the BolA/IbaG family.</text>
</comment>
<dbReference type="PATRIC" id="fig|45071.6.peg.2462"/>
<dbReference type="Gene3D" id="3.30.300.90">
    <property type="entry name" value="BolA-like"/>
    <property type="match status" value="1"/>
</dbReference>